<name>A0AAD7RSG3_9TELE</name>
<protein>
    <submittedName>
        <fullName evidence="2">Uncharacterized protein</fullName>
    </submittedName>
</protein>
<comment type="caution">
    <text evidence="2">The sequence shown here is derived from an EMBL/GenBank/DDBJ whole genome shotgun (WGS) entry which is preliminary data.</text>
</comment>
<keyword evidence="3" id="KW-1185">Reference proteome</keyword>
<evidence type="ECO:0000313" key="3">
    <source>
        <dbReference type="Proteomes" id="UP001221898"/>
    </source>
</evidence>
<evidence type="ECO:0000313" key="2">
    <source>
        <dbReference type="EMBL" id="KAJ8389392.1"/>
    </source>
</evidence>
<organism evidence="2 3">
    <name type="scientific">Aldrovandia affinis</name>
    <dbReference type="NCBI Taxonomy" id="143900"/>
    <lineage>
        <taxon>Eukaryota</taxon>
        <taxon>Metazoa</taxon>
        <taxon>Chordata</taxon>
        <taxon>Craniata</taxon>
        <taxon>Vertebrata</taxon>
        <taxon>Euteleostomi</taxon>
        <taxon>Actinopterygii</taxon>
        <taxon>Neopterygii</taxon>
        <taxon>Teleostei</taxon>
        <taxon>Notacanthiformes</taxon>
        <taxon>Halosauridae</taxon>
        <taxon>Aldrovandia</taxon>
    </lineage>
</organism>
<dbReference type="Proteomes" id="UP001221898">
    <property type="component" value="Unassembled WGS sequence"/>
</dbReference>
<feature type="region of interest" description="Disordered" evidence="1">
    <location>
        <begin position="1"/>
        <end position="45"/>
    </location>
</feature>
<reference evidence="2" key="1">
    <citation type="journal article" date="2023" name="Science">
        <title>Genome structures resolve the early diversification of teleost fishes.</title>
        <authorList>
            <person name="Parey E."/>
            <person name="Louis A."/>
            <person name="Montfort J."/>
            <person name="Bouchez O."/>
            <person name="Roques C."/>
            <person name="Iampietro C."/>
            <person name="Lluch J."/>
            <person name="Castinel A."/>
            <person name="Donnadieu C."/>
            <person name="Desvignes T."/>
            <person name="Floi Bucao C."/>
            <person name="Jouanno E."/>
            <person name="Wen M."/>
            <person name="Mejri S."/>
            <person name="Dirks R."/>
            <person name="Jansen H."/>
            <person name="Henkel C."/>
            <person name="Chen W.J."/>
            <person name="Zahm M."/>
            <person name="Cabau C."/>
            <person name="Klopp C."/>
            <person name="Thompson A.W."/>
            <person name="Robinson-Rechavi M."/>
            <person name="Braasch I."/>
            <person name="Lecointre G."/>
            <person name="Bobe J."/>
            <person name="Postlethwait J.H."/>
            <person name="Berthelot C."/>
            <person name="Roest Crollius H."/>
            <person name="Guiguen Y."/>
        </authorList>
    </citation>
    <scope>NUCLEOTIDE SEQUENCE</scope>
    <source>
        <strain evidence="2">NC1722</strain>
    </source>
</reference>
<sequence length="116" mass="12958">MKRGPRRPLTSSVPRSRRWRGRGLRVDGYPEGQRPDVLPAGQQRGRAAGLDARYMPSAVDLEGPRLQCLRDAVAGWIKQRALPPYAPTTIQIKFAGRSLSLDISLWVVDKTTSSYK</sequence>
<proteinExistence type="predicted"/>
<evidence type="ECO:0000256" key="1">
    <source>
        <dbReference type="SAM" id="MobiDB-lite"/>
    </source>
</evidence>
<dbReference type="EMBL" id="JAINUG010000183">
    <property type="protein sequence ID" value="KAJ8389392.1"/>
    <property type="molecule type" value="Genomic_DNA"/>
</dbReference>
<dbReference type="AlphaFoldDB" id="A0AAD7RSG3"/>
<accession>A0AAD7RSG3</accession>
<gene>
    <name evidence="2" type="ORF">AAFF_G00121000</name>
</gene>